<dbReference type="InterPro" id="IPR007533">
    <property type="entry name" value="Cyt_c_oxidase_assmbl_CtaG"/>
</dbReference>
<keyword evidence="6" id="KW-0735">Signal-anchor</keyword>
<evidence type="ECO:0000313" key="12">
    <source>
        <dbReference type="Proteomes" id="UP001482231"/>
    </source>
</evidence>
<dbReference type="PANTHER" id="PTHR21320:SF3">
    <property type="entry name" value="CYTOCHROME C OXIDASE ASSEMBLY PROTEIN COX11, MITOCHONDRIAL-RELATED"/>
    <property type="match status" value="1"/>
</dbReference>
<dbReference type="InterPro" id="IPR023471">
    <property type="entry name" value="CtaG/Cox11_dom_sf"/>
</dbReference>
<feature type="transmembrane region" description="Helical" evidence="10">
    <location>
        <begin position="14"/>
        <end position="36"/>
    </location>
</feature>
<evidence type="ECO:0000256" key="4">
    <source>
        <dbReference type="ARBA" id="ARBA00015384"/>
    </source>
</evidence>
<keyword evidence="8" id="KW-0186">Copper</keyword>
<organism evidence="11 12">
    <name type="scientific">Thiobacter aerophilum</name>
    <dbReference type="NCBI Taxonomy" id="3121275"/>
    <lineage>
        <taxon>Bacteria</taxon>
        <taxon>Pseudomonadati</taxon>
        <taxon>Pseudomonadota</taxon>
        <taxon>Betaproteobacteria</taxon>
        <taxon>Burkholderiales</taxon>
        <taxon>Thiobacteraceae</taxon>
        <taxon>Thiobacter</taxon>
    </lineage>
</organism>
<comment type="function">
    <text evidence="1">Exerts its effect at some terminal stage of cytochrome c oxidase synthesis, probably by being involved in the insertion of the copper B into subunit I.</text>
</comment>
<evidence type="ECO:0000256" key="1">
    <source>
        <dbReference type="ARBA" id="ARBA00004007"/>
    </source>
</evidence>
<dbReference type="Proteomes" id="UP001482231">
    <property type="component" value="Unassembled WGS sequence"/>
</dbReference>
<evidence type="ECO:0000256" key="3">
    <source>
        <dbReference type="ARBA" id="ARBA00009620"/>
    </source>
</evidence>
<evidence type="ECO:0000256" key="6">
    <source>
        <dbReference type="ARBA" id="ARBA00022968"/>
    </source>
</evidence>
<evidence type="ECO:0000256" key="2">
    <source>
        <dbReference type="ARBA" id="ARBA00004382"/>
    </source>
</evidence>
<evidence type="ECO:0000256" key="5">
    <source>
        <dbReference type="ARBA" id="ARBA00022692"/>
    </source>
</evidence>
<dbReference type="SUPFAM" id="SSF110111">
    <property type="entry name" value="Ctag/Cox11"/>
    <property type="match status" value="1"/>
</dbReference>
<dbReference type="RefSeq" id="WP_347308113.1">
    <property type="nucleotide sequence ID" value="NZ_JBAJEX010000004.1"/>
</dbReference>
<dbReference type="NCBIfam" id="NF003465">
    <property type="entry name" value="PRK05089.1"/>
    <property type="match status" value="1"/>
</dbReference>
<name>A0ABV0EHY8_9BURK</name>
<dbReference type="EMBL" id="JBAJEX010000004">
    <property type="protein sequence ID" value="MEO1767004.1"/>
    <property type="molecule type" value="Genomic_DNA"/>
</dbReference>
<evidence type="ECO:0000313" key="11">
    <source>
        <dbReference type="EMBL" id="MEO1767004.1"/>
    </source>
</evidence>
<keyword evidence="5 10" id="KW-0812">Transmembrane</keyword>
<proteinExistence type="inferred from homology"/>
<evidence type="ECO:0000256" key="8">
    <source>
        <dbReference type="ARBA" id="ARBA00023008"/>
    </source>
</evidence>
<protein>
    <recommendedName>
        <fullName evidence="4">Cytochrome c oxidase assembly protein CtaG</fullName>
    </recommendedName>
</protein>
<accession>A0ABV0EHY8</accession>
<keyword evidence="9 10" id="KW-0472">Membrane</keyword>
<comment type="similarity">
    <text evidence="3">Belongs to the COX11/CtaG family.</text>
</comment>
<evidence type="ECO:0000256" key="7">
    <source>
        <dbReference type="ARBA" id="ARBA00022989"/>
    </source>
</evidence>
<comment type="subcellular location">
    <subcellularLocation>
        <location evidence="2">Cell inner membrane</location>
        <topology evidence="2">Single-pass type II membrane protein</topology>
        <orientation evidence="2">Periplasmic side</orientation>
    </subcellularLocation>
</comment>
<dbReference type="Gene3D" id="2.60.370.10">
    <property type="entry name" value="Ctag/Cox11"/>
    <property type="match status" value="1"/>
</dbReference>
<reference evidence="11 12" key="1">
    <citation type="submission" date="2024-02" db="EMBL/GenBank/DDBJ databases">
        <title>New thermophilic sulfur-oxidizing bacteria from a hot springs of the Uzon caldera (Kamchatka, Russia).</title>
        <authorList>
            <person name="Dukat A.M."/>
            <person name="Elcheninov A.G."/>
            <person name="Frolov E.N."/>
        </authorList>
    </citation>
    <scope>NUCLEOTIDE SEQUENCE [LARGE SCALE GENOMIC DNA]</scope>
    <source>
        <strain evidence="11 12">AK1</strain>
    </source>
</reference>
<evidence type="ECO:0000256" key="9">
    <source>
        <dbReference type="ARBA" id="ARBA00023136"/>
    </source>
</evidence>
<dbReference type="PANTHER" id="PTHR21320">
    <property type="entry name" value="CYTOCHROME C OXIDASE ASSEMBLY PROTEIN COX11-RELATED"/>
    <property type="match status" value="1"/>
</dbReference>
<keyword evidence="7 10" id="KW-1133">Transmembrane helix</keyword>
<dbReference type="Pfam" id="PF04442">
    <property type="entry name" value="CtaG_Cox11"/>
    <property type="match status" value="1"/>
</dbReference>
<evidence type="ECO:0000256" key="10">
    <source>
        <dbReference type="SAM" id="Phobius"/>
    </source>
</evidence>
<keyword evidence="12" id="KW-1185">Reference proteome</keyword>
<sequence>MAEAMDRREQNTVLLRKLIVVTVAMFGFGFALVPFYKKICEVTGLSRERIAPSNTQVDFARTVTIEFDSNVGTGLPWRFEPQTVKLEVHPGEMKQVFYRVVNTTDRTIVGQAVPAYAPAYAASYFKKIECFCFSEQTLKPGEERLMPVQFVVQNDLPRNVHTITLSYTFYERAPKAAVAGASGEGA</sequence>
<gene>
    <name evidence="11" type="ORF">V6E02_07255</name>
</gene>
<comment type="caution">
    <text evidence="11">The sequence shown here is derived from an EMBL/GenBank/DDBJ whole genome shotgun (WGS) entry which is preliminary data.</text>
</comment>
<dbReference type="PIRSF" id="PIRSF005413">
    <property type="entry name" value="COX11"/>
    <property type="match status" value="1"/>
</dbReference>